<comment type="cofactor">
    <cofactor evidence="1">
        <name>Mg(2+)</name>
        <dbReference type="ChEBI" id="CHEBI:18420"/>
    </cofactor>
</comment>
<dbReference type="EMBL" id="UINC01003065">
    <property type="protein sequence ID" value="SVA03023.1"/>
    <property type="molecule type" value="Genomic_DNA"/>
</dbReference>
<dbReference type="GO" id="GO:0050032">
    <property type="term" value="F:L-rhamnonate dehydratase activity"/>
    <property type="evidence" value="ECO:0007669"/>
    <property type="project" value="InterPro"/>
</dbReference>
<evidence type="ECO:0000256" key="2">
    <source>
        <dbReference type="ARBA" id="ARBA00022723"/>
    </source>
</evidence>
<dbReference type="PANTHER" id="PTHR13794">
    <property type="entry name" value="ENOLASE SUPERFAMILY, MANDELATE RACEMASE"/>
    <property type="match status" value="1"/>
</dbReference>
<dbReference type="InterPro" id="IPR013342">
    <property type="entry name" value="Mandelate_racemase_C"/>
</dbReference>
<dbReference type="SMART" id="SM00922">
    <property type="entry name" value="MR_MLE"/>
    <property type="match status" value="1"/>
</dbReference>
<dbReference type="InterPro" id="IPR013341">
    <property type="entry name" value="Mandelate_racemase_N_dom"/>
</dbReference>
<dbReference type="InterPro" id="IPR029065">
    <property type="entry name" value="Enolase_C-like"/>
</dbReference>
<dbReference type="FunFam" id="3.20.20.120:FF:000005">
    <property type="entry name" value="Putative L-rhamnonate dehydratase"/>
    <property type="match status" value="1"/>
</dbReference>
<gene>
    <name evidence="5" type="ORF">METZ01_LOCUS55877</name>
</gene>
<protein>
    <recommendedName>
        <fullName evidence="4">Mandelate racemase/muconate lactonizing enzyme C-terminal domain-containing protein</fullName>
    </recommendedName>
</protein>
<dbReference type="SUPFAM" id="SSF51604">
    <property type="entry name" value="Enolase C-terminal domain-like"/>
    <property type="match status" value="1"/>
</dbReference>
<dbReference type="SFLD" id="SFLDF00006">
    <property type="entry name" value="rhamnonate_dehydratase"/>
    <property type="match status" value="1"/>
</dbReference>
<dbReference type="AlphaFoldDB" id="A0A381SP13"/>
<keyword evidence="3" id="KW-0460">Magnesium</keyword>
<dbReference type="InterPro" id="IPR036849">
    <property type="entry name" value="Enolase-like_C_sf"/>
</dbReference>
<dbReference type="NCBIfam" id="NF011968">
    <property type="entry name" value="PRK15440.1"/>
    <property type="match status" value="1"/>
</dbReference>
<dbReference type="Pfam" id="PF02746">
    <property type="entry name" value="MR_MLE_N"/>
    <property type="match status" value="1"/>
</dbReference>
<dbReference type="SFLD" id="SFLDS00001">
    <property type="entry name" value="Enolase"/>
    <property type="match status" value="1"/>
</dbReference>
<evidence type="ECO:0000259" key="4">
    <source>
        <dbReference type="SMART" id="SM00922"/>
    </source>
</evidence>
<dbReference type="Pfam" id="PF13378">
    <property type="entry name" value="MR_MLE_C"/>
    <property type="match status" value="1"/>
</dbReference>
<accession>A0A381SP13</accession>
<dbReference type="GO" id="GO:0016052">
    <property type="term" value="P:carbohydrate catabolic process"/>
    <property type="evidence" value="ECO:0007669"/>
    <property type="project" value="TreeGrafter"/>
</dbReference>
<evidence type="ECO:0000256" key="1">
    <source>
        <dbReference type="ARBA" id="ARBA00001946"/>
    </source>
</evidence>
<sequence>MKQVTITDVRAFVLEQTGSGGDYHDREKGHYLVDTLIATPMSSYPEYKNSRTSFGINVMKSIVVEVEASDGTVGISAGQGGVPACYMIEKHFKRFLIGQDVHKLNQFWDQMYRASRYYGGKGIPLWAISAVDIALWDLLGLLRQEPVYQMIGGATRDQIELYCTGIRPDIAQQAGFIGGKMPLAHGPSDRREGLKANVKQFQEMRERVGPDFLLMADCWMALDVSYAVELAYALRDLDLYWMEEVLLPDDFDGHKLLKDRVPWMRWTTGEHEYTRYGFRKLIESRSVDILQPDVMWCGGLTELLRISSMAAAYDIPVVPHGSGAYSYHFVVTQPHCPFCEYLNTSPDCKSFPPVFGNMFTNEQAPVNGTIFPSDEPGWGLKLNRDHLNLIRPFNEEI</sequence>
<proteinExistence type="predicted"/>
<dbReference type="Gene3D" id="3.30.390.10">
    <property type="entry name" value="Enolase-like, N-terminal domain"/>
    <property type="match status" value="1"/>
</dbReference>
<keyword evidence="2" id="KW-0479">Metal-binding</keyword>
<evidence type="ECO:0000256" key="3">
    <source>
        <dbReference type="ARBA" id="ARBA00022842"/>
    </source>
</evidence>
<evidence type="ECO:0000313" key="5">
    <source>
        <dbReference type="EMBL" id="SVA03023.1"/>
    </source>
</evidence>
<dbReference type="SUPFAM" id="SSF54826">
    <property type="entry name" value="Enolase N-terminal domain-like"/>
    <property type="match status" value="1"/>
</dbReference>
<dbReference type="InterPro" id="IPR046945">
    <property type="entry name" value="RHMD-like"/>
</dbReference>
<dbReference type="InterPro" id="IPR029017">
    <property type="entry name" value="Enolase-like_N"/>
</dbReference>
<dbReference type="GO" id="GO:0000287">
    <property type="term" value="F:magnesium ion binding"/>
    <property type="evidence" value="ECO:0007669"/>
    <property type="project" value="TreeGrafter"/>
</dbReference>
<dbReference type="PANTHER" id="PTHR13794:SF58">
    <property type="entry name" value="MITOCHONDRIAL ENOLASE SUPERFAMILY MEMBER 1"/>
    <property type="match status" value="1"/>
</dbReference>
<reference evidence="5" key="1">
    <citation type="submission" date="2018-05" db="EMBL/GenBank/DDBJ databases">
        <authorList>
            <person name="Lanie J.A."/>
            <person name="Ng W.-L."/>
            <person name="Kazmierczak K.M."/>
            <person name="Andrzejewski T.M."/>
            <person name="Davidsen T.M."/>
            <person name="Wayne K.J."/>
            <person name="Tettelin H."/>
            <person name="Glass J.I."/>
            <person name="Rusch D."/>
            <person name="Podicherti R."/>
            <person name="Tsui H.-C.T."/>
            <person name="Winkler M.E."/>
        </authorList>
    </citation>
    <scope>NUCLEOTIDE SEQUENCE</scope>
</reference>
<feature type="domain" description="Mandelate racemase/muconate lactonizing enzyme C-terminal" evidence="4">
    <location>
        <begin position="168"/>
        <end position="264"/>
    </location>
</feature>
<organism evidence="5">
    <name type="scientific">marine metagenome</name>
    <dbReference type="NCBI Taxonomy" id="408172"/>
    <lineage>
        <taxon>unclassified sequences</taxon>
        <taxon>metagenomes</taxon>
        <taxon>ecological metagenomes</taxon>
    </lineage>
</organism>
<name>A0A381SP13_9ZZZZ</name>
<dbReference type="SFLD" id="SFLDG00179">
    <property type="entry name" value="mandelate_racemase"/>
    <property type="match status" value="1"/>
</dbReference>
<dbReference type="InterPro" id="IPR023444">
    <property type="entry name" value="L-Rhamnon_dehydrat"/>
</dbReference>
<dbReference type="Gene3D" id="3.20.20.120">
    <property type="entry name" value="Enolase-like C-terminal domain"/>
    <property type="match status" value="1"/>
</dbReference>